<dbReference type="AlphaFoldDB" id="A0AA92FHQ6"/>
<dbReference type="RefSeq" id="WP_167749894.1">
    <property type="nucleotide sequence ID" value="NZ_CP039734.2"/>
</dbReference>
<protein>
    <submittedName>
        <fullName evidence="1">Uncharacterized protein</fullName>
    </submittedName>
</protein>
<gene>
    <name evidence="1" type="ORF">FA584_07415</name>
</gene>
<proteinExistence type="predicted"/>
<evidence type="ECO:0000313" key="1">
    <source>
        <dbReference type="EMBL" id="QIR76043.1"/>
    </source>
</evidence>
<dbReference type="Proteomes" id="UP000502831">
    <property type="component" value="Chromosome"/>
</dbReference>
<name>A0AA92FHQ6_9BACT</name>
<reference evidence="1 2" key="1">
    <citation type="journal article" date="2017" name="Environ. Sci. Technol.">
        <title>Organohalide Respiration with Chlorinated Ethenes under Low pH Conditions.</title>
        <authorList>
            <person name="Yang Y."/>
            <person name="Capiro N.L."/>
            <person name="Marcet T.F."/>
            <person name="Yan J."/>
            <person name="Pennell K.D."/>
            <person name="Loffler F.E."/>
        </authorList>
    </citation>
    <scope>NUCLEOTIDE SEQUENCE [LARGE SCALE GENOMIC DNA]</scope>
    <source>
        <strain evidence="1 2">ACSDCE</strain>
    </source>
</reference>
<dbReference type="EMBL" id="CP039734">
    <property type="protein sequence ID" value="QIR76043.1"/>
    <property type="molecule type" value="Genomic_DNA"/>
</dbReference>
<accession>A0AA92FHQ6</accession>
<evidence type="ECO:0000313" key="2">
    <source>
        <dbReference type="Proteomes" id="UP000502831"/>
    </source>
</evidence>
<organism evidence="1 2">
    <name type="scientific">Sulfurospirillum diekertiae</name>
    <dbReference type="NCBI Taxonomy" id="1854492"/>
    <lineage>
        <taxon>Bacteria</taxon>
        <taxon>Pseudomonadati</taxon>
        <taxon>Campylobacterota</taxon>
        <taxon>Epsilonproteobacteria</taxon>
        <taxon>Campylobacterales</taxon>
        <taxon>Sulfurospirillaceae</taxon>
        <taxon>Sulfurospirillum</taxon>
    </lineage>
</organism>
<sequence length="78" mass="9200">MSIYKFNLYDKTVVAGKGIYEIQNTNPLEGFNGHTKFYEPLYLNDCMKITNDQYEKLQSMSQEEVLKKISDEYPELHI</sequence>